<accession>X0XH48</accession>
<gene>
    <name evidence="1" type="ORF">S01H1_84476</name>
</gene>
<name>X0XH48_9ZZZZ</name>
<proteinExistence type="predicted"/>
<reference evidence="1" key="1">
    <citation type="journal article" date="2014" name="Front. Microbiol.">
        <title>High frequency of phylogenetically diverse reductive dehalogenase-homologous genes in deep subseafloor sedimentary metagenomes.</title>
        <authorList>
            <person name="Kawai M."/>
            <person name="Futagami T."/>
            <person name="Toyoda A."/>
            <person name="Takaki Y."/>
            <person name="Nishi S."/>
            <person name="Hori S."/>
            <person name="Arai W."/>
            <person name="Tsubouchi T."/>
            <person name="Morono Y."/>
            <person name="Uchiyama I."/>
            <person name="Ito T."/>
            <person name="Fujiyama A."/>
            <person name="Inagaki F."/>
            <person name="Takami H."/>
        </authorList>
    </citation>
    <scope>NUCLEOTIDE SEQUENCE</scope>
    <source>
        <strain evidence="1">Expedition CK06-06</strain>
    </source>
</reference>
<feature type="non-terminal residue" evidence="1">
    <location>
        <position position="40"/>
    </location>
</feature>
<evidence type="ECO:0000313" key="1">
    <source>
        <dbReference type="EMBL" id="GAG42494.1"/>
    </source>
</evidence>
<organism evidence="1">
    <name type="scientific">marine sediment metagenome</name>
    <dbReference type="NCBI Taxonomy" id="412755"/>
    <lineage>
        <taxon>unclassified sequences</taxon>
        <taxon>metagenomes</taxon>
        <taxon>ecological metagenomes</taxon>
    </lineage>
</organism>
<dbReference type="AlphaFoldDB" id="X0XH48"/>
<comment type="caution">
    <text evidence="1">The sequence shown here is derived from an EMBL/GenBank/DDBJ whole genome shotgun (WGS) entry which is preliminary data.</text>
</comment>
<sequence length="40" mass="4605">MARWQELYEMVLAGDLSPAEIMDGLNVKPSRLRQMLASKR</sequence>
<dbReference type="EMBL" id="BARS01057682">
    <property type="protein sequence ID" value="GAG42494.1"/>
    <property type="molecule type" value="Genomic_DNA"/>
</dbReference>
<protein>
    <submittedName>
        <fullName evidence="1">Uncharacterized protein</fullName>
    </submittedName>
</protein>